<proteinExistence type="predicted"/>
<evidence type="ECO:0000313" key="2">
    <source>
        <dbReference type="EMBL" id="CQR72730.1"/>
    </source>
</evidence>
<dbReference type="Gene3D" id="3.30.200.20">
    <property type="entry name" value="Phosphorylase Kinase, domain 1"/>
    <property type="match status" value="1"/>
</dbReference>
<keyword evidence="2" id="KW-0808">Transferase</keyword>
<dbReference type="InterPro" id="IPR011009">
    <property type="entry name" value="Kinase-like_dom_sf"/>
</dbReference>
<accession>A0A0U1KZ81</accession>
<dbReference type="Proteomes" id="UP000049855">
    <property type="component" value="Unassembled WGS sequence"/>
</dbReference>
<dbReference type="AlphaFoldDB" id="A0A0U1KZ81"/>
<keyword evidence="2" id="KW-0418">Kinase</keyword>
<organism evidence="2 3">
    <name type="scientific">Sporomusa ovata</name>
    <dbReference type="NCBI Taxonomy" id="2378"/>
    <lineage>
        <taxon>Bacteria</taxon>
        <taxon>Bacillati</taxon>
        <taxon>Bacillota</taxon>
        <taxon>Negativicutes</taxon>
        <taxon>Selenomonadales</taxon>
        <taxon>Sporomusaceae</taxon>
        <taxon>Sporomusa</taxon>
    </lineage>
</organism>
<dbReference type="CDD" id="cd14014">
    <property type="entry name" value="STKc_PknB_like"/>
    <property type="match status" value="1"/>
</dbReference>
<dbReference type="GO" id="GO:0004674">
    <property type="term" value="F:protein serine/threonine kinase activity"/>
    <property type="evidence" value="ECO:0007669"/>
    <property type="project" value="UniProtKB-KW"/>
</dbReference>
<dbReference type="SUPFAM" id="SSF56112">
    <property type="entry name" value="Protein kinase-like (PK-like)"/>
    <property type="match status" value="1"/>
</dbReference>
<dbReference type="Gene3D" id="1.10.510.10">
    <property type="entry name" value="Transferase(Phosphotransferase) domain 1"/>
    <property type="match status" value="1"/>
</dbReference>
<dbReference type="EMBL" id="CTRP01000011">
    <property type="protein sequence ID" value="CQR72730.1"/>
    <property type="molecule type" value="Genomic_DNA"/>
</dbReference>
<name>A0A0U1KZ81_9FIRM</name>
<dbReference type="SUPFAM" id="SSF52540">
    <property type="entry name" value="P-loop containing nucleoside triphosphate hydrolases"/>
    <property type="match status" value="1"/>
</dbReference>
<dbReference type="InterPro" id="IPR027417">
    <property type="entry name" value="P-loop_NTPase"/>
</dbReference>
<dbReference type="PROSITE" id="PS50011">
    <property type="entry name" value="PROTEIN_KINASE_DOM"/>
    <property type="match status" value="1"/>
</dbReference>
<gene>
    <name evidence="2" type="ORF">SpAn4DRAFT_3190</name>
</gene>
<protein>
    <submittedName>
        <fullName evidence="2">Serine/threonine protein kinase</fullName>
    </submittedName>
</protein>
<dbReference type="PANTHER" id="PTHR43642">
    <property type="entry name" value="HYBRID SIGNAL TRANSDUCTION HISTIDINE KINASE G"/>
    <property type="match status" value="1"/>
</dbReference>
<dbReference type="Pfam" id="PF13191">
    <property type="entry name" value="AAA_16"/>
    <property type="match status" value="1"/>
</dbReference>
<keyword evidence="2" id="KW-0723">Serine/threonine-protein kinase</keyword>
<feature type="domain" description="Protein kinase" evidence="1">
    <location>
        <begin position="9"/>
        <end position="269"/>
    </location>
</feature>
<dbReference type="InterPro" id="IPR053159">
    <property type="entry name" value="Hybrid_Histidine_Kinase"/>
</dbReference>
<dbReference type="RefSeq" id="WP_021168421.1">
    <property type="nucleotide sequence ID" value="NZ_CTRP01000011.1"/>
</dbReference>
<dbReference type="PANTHER" id="PTHR43642:SF1">
    <property type="entry name" value="HYBRID SIGNAL TRANSDUCTION HISTIDINE KINASE G"/>
    <property type="match status" value="1"/>
</dbReference>
<evidence type="ECO:0000259" key="1">
    <source>
        <dbReference type="PROSITE" id="PS50011"/>
    </source>
</evidence>
<dbReference type="InterPro" id="IPR041664">
    <property type="entry name" value="AAA_16"/>
</dbReference>
<reference evidence="3" key="1">
    <citation type="submission" date="2015-03" db="EMBL/GenBank/DDBJ databases">
        <authorList>
            <person name="Nijsse Bart"/>
        </authorList>
    </citation>
    <scope>NUCLEOTIDE SEQUENCE [LARGE SCALE GENOMIC DNA]</scope>
</reference>
<evidence type="ECO:0000313" key="3">
    <source>
        <dbReference type="Proteomes" id="UP000049855"/>
    </source>
</evidence>
<keyword evidence="3" id="KW-1185">Reference proteome</keyword>
<dbReference type="InterPro" id="IPR000719">
    <property type="entry name" value="Prot_kinase_dom"/>
</dbReference>
<dbReference type="Gene3D" id="3.40.50.300">
    <property type="entry name" value="P-loop containing nucleotide triphosphate hydrolases"/>
    <property type="match status" value="1"/>
</dbReference>
<dbReference type="GO" id="GO:0005524">
    <property type="term" value="F:ATP binding"/>
    <property type="evidence" value="ECO:0007669"/>
    <property type="project" value="InterPro"/>
</dbReference>
<dbReference type="Pfam" id="PF00069">
    <property type="entry name" value="Pkinase"/>
    <property type="match status" value="1"/>
</dbReference>
<sequence>MINLSLKDYEVVSQIYRGKKSIIYKAERIVDNQPVILKLKNKEYPTNEDSKCLQHEFILGNSINSNAVIKYLEIIKYDNKAVIIEEYFKGEPLAKLIEAGLFSVEEFLAAAISISEGLEKIHAGNIIHKDINPSNILFSKSDNQVKIIDFGSAENLSFKSSVQSISEDSYYYISPEQTGRINRIVDYRSDLYSLGIVYYLMLTGHLPFEAKDLSELVYCHIAKHPKPVKEINPAIPKIISDVIMKLIEKNPERRYQSAIDLKIDLKKCLKNIRNISDFNFRPGEFSSQLSISTKLYGREDQIKILLKSFERVSDGGSELLVVAGSPGIGKSALIKEFYKTVIQKQGHFIIGKFEQLESNTPYSAIIKALENFIKILLMDSSARLKVWRQRIVEAVGNNGQVLVDVLPSLELIIGEQSSVPELGATETQNRFNLVFENFMQTIANKEHPLVMFIDDWQWADSASLNFIKMLMINKYNKYLLVIGAYRDNKDERFQLTLIDELLKNNITLNKIKLNELHMKEIQAMLEDTLISFQNDIQELVGFIYDKTQGNPFFVKQFLKSLYNKGYIWFDYDYLYWCWDIEKIKELNITENVVDLLISRIGRLDSKTIQILKYGACIGNQFDLHSIALIDGESFESIQAKLQAAVNEGLVVADQNEDRHVAQANSKFKFVHDRVQQAVYSMLADNNKYSIHLQLGRSFLKSYSNTIKTEQLFEMIWQLNTGRMMIIDKTEKIKLAEMNLKAGSMAKSSAAYNSAFIYFEIGIELLDKNAWQEHYELSLRLYSQITETAYLISEFTKMDKFADIVLQNAKTLIDKIIVYKIIIEALQAQLNLKEALNTCITVLNLLGIEIPVEPTRLEIEEIFESAWKAIAEIKVENLANLPPMKDPEKLAAMQILLNSVSVTYKAAPILMPIITCKMIELSIKFGNAAFSPAVYSLYGLTLCSLITDIELEIN</sequence>